<dbReference type="Proteomes" id="UP000238762">
    <property type="component" value="Unassembled WGS sequence"/>
</dbReference>
<accession>A0A2T1C3T2</accession>
<name>A0A2T1C3T2_9CYAN</name>
<feature type="transmembrane region" description="Helical" evidence="1">
    <location>
        <begin position="20"/>
        <end position="39"/>
    </location>
</feature>
<keyword evidence="1" id="KW-0472">Membrane</keyword>
<protein>
    <submittedName>
        <fullName evidence="2">Uncharacterized protein</fullName>
    </submittedName>
</protein>
<gene>
    <name evidence="2" type="ORF">C7B64_10720</name>
</gene>
<keyword evidence="3" id="KW-1185">Reference proteome</keyword>
<proteinExistence type="predicted"/>
<sequence>MNEKLKAIFKRQSSEHGSTLPLVIGMGAMMMLASVILIIQSQEGQNIAQGRTNTGNSLAIAEGGVARTLVLLTKPNNAVLLTRNYDLINSKTGKTYLGADGFGNTGDEETAIVQEWTNSCPCPNNLGPPDITYNGNIGTNGQYKLLAYRYNATDKTGTFLVEGKEGTLAAAHIAVKVSVKSSSINFPGVLARKSVDLRGRTVSGANGNVYYNPAFSNNPSLTAAAAPGDPNRLQYLNALWSGPSDNVSGTIFAYPLNPTIPTDPPPGAIDLGLVKESLTISNNTGGIKYYNVEKIDFDTGRTLTVDTTQGPVYIYIEDEIILKGNSKIRNVRSDGQPPRVGDLRLILGQADFDEIFIYDNTCIDTAFIYNATSDVHLFGSGDGCPSNGNSNIDGVVWAEDISDTTTSSTSGINVPDDVSSLSDLLSTTGLNVDAKNQFGGVKSWQRVKL</sequence>
<dbReference type="OrthoDB" id="571220at2"/>
<organism evidence="2 3">
    <name type="scientific">Merismopedia glauca CCAP 1448/3</name>
    <dbReference type="NCBI Taxonomy" id="1296344"/>
    <lineage>
        <taxon>Bacteria</taxon>
        <taxon>Bacillati</taxon>
        <taxon>Cyanobacteriota</taxon>
        <taxon>Cyanophyceae</taxon>
        <taxon>Synechococcales</taxon>
        <taxon>Merismopediaceae</taxon>
        <taxon>Merismopedia</taxon>
    </lineage>
</organism>
<evidence type="ECO:0000313" key="3">
    <source>
        <dbReference type="Proteomes" id="UP000238762"/>
    </source>
</evidence>
<keyword evidence="1" id="KW-0812">Transmembrane</keyword>
<reference evidence="2 3" key="1">
    <citation type="submission" date="2018-02" db="EMBL/GenBank/DDBJ databases">
        <authorList>
            <person name="Cohen D.B."/>
            <person name="Kent A.D."/>
        </authorList>
    </citation>
    <scope>NUCLEOTIDE SEQUENCE [LARGE SCALE GENOMIC DNA]</scope>
    <source>
        <strain evidence="2 3">CCAP 1448/3</strain>
    </source>
</reference>
<dbReference type="EMBL" id="PVWJ01000045">
    <property type="protein sequence ID" value="PSB02916.1"/>
    <property type="molecule type" value="Genomic_DNA"/>
</dbReference>
<dbReference type="AlphaFoldDB" id="A0A2T1C3T2"/>
<reference evidence="2 3" key="2">
    <citation type="submission" date="2018-03" db="EMBL/GenBank/DDBJ databases">
        <title>The ancient ancestry and fast evolution of plastids.</title>
        <authorList>
            <person name="Moore K.R."/>
            <person name="Magnabosco C."/>
            <person name="Momper L."/>
            <person name="Gold D.A."/>
            <person name="Bosak T."/>
            <person name="Fournier G.P."/>
        </authorList>
    </citation>
    <scope>NUCLEOTIDE SEQUENCE [LARGE SCALE GENOMIC DNA]</scope>
    <source>
        <strain evidence="2 3">CCAP 1448/3</strain>
    </source>
</reference>
<comment type="caution">
    <text evidence="2">The sequence shown here is derived from an EMBL/GenBank/DDBJ whole genome shotgun (WGS) entry which is preliminary data.</text>
</comment>
<dbReference type="RefSeq" id="WP_106288646.1">
    <property type="nucleotide sequence ID" value="NZ_CAWNTC010000031.1"/>
</dbReference>
<keyword evidence="1" id="KW-1133">Transmembrane helix</keyword>
<evidence type="ECO:0000313" key="2">
    <source>
        <dbReference type="EMBL" id="PSB02916.1"/>
    </source>
</evidence>
<evidence type="ECO:0000256" key="1">
    <source>
        <dbReference type="SAM" id="Phobius"/>
    </source>
</evidence>